<dbReference type="EnsemblPlants" id="EMT18519">
    <property type="protein sequence ID" value="EMT18519"/>
    <property type="gene ID" value="F775_11925"/>
</dbReference>
<reference evidence="3" key="1">
    <citation type="submission" date="2015-06" db="UniProtKB">
        <authorList>
            <consortium name="EnsemblPlants"/>
        </authorList>
    </citation>
    <scope>IDENTIFICATION</scope>
</reference>
<dbReference type="ExpressionAtlas" id="R7WF22">
    <property type="expression patterns" value="baseline"/>
</dbReference>
<feature type="compositionally biased region" description="Basic residues" evidence="1">
    <location>
        <begin position="35"/>
        <end position="54"/>
    </location>
</feature>
<evidence type="ECO:0000256" key="1">
    <source>
        <dbReference type="SAM" id="MobiDB-lite"/>
    </source>
</evidence>
<dbReference type="PANTHER" id="PTHR35828">
    <property type="entry name" value="OS08G0203800 PROTEIN-RELATED"/>
    <property type="match status" value="1"/>
</dbReference>
<dbReference type="AlphaFoldDB" id="R7WF22"/>
<feature type="domain" description="DUF7595" evidence="2">
    <location>
        <begin position="189"/>
        <end position="456"/>
    </location>
</feature>
<proteinExistence type="predicted"/>
<evidence type="ECO:0000259" key="2">
    <source>
        <dbReference type="Pfam" id="PF24523"/>
    </source>
</evidence>
<dbReference type="InterPro" id="IPR056016">
    <property type="entry name" value="DUF7595"/>
</dbReference>
<sequence length="456" mass="50479">MAFHSVEPEIAVRLKICYSPDNPCRRLLKVPPSHLPRHEKKPAMSTKRRRRGRKPPASSSAREALSFDLLLEIVLRSDVTTVVRFAATGRTLRRAILDQAFGRRLTLQAAADGGCSDFDPALLLAVSYHEFDYQSNTPNYRIIHAPHPATWRLACLDAGTIHPPWLMPLVARHGLFLHRCVFRCIGGISLTGHVTHPPLATVPEAYRRALLSAGGGGSFDLLLADNSMRFQIFSSKDGKWGAVRQASFVPPHHPQTNGVVFSDPAVLGRTVYWIYRQSGSRMNPEWRILTLDVDAAQATTMDLPAGCVSRMIPLKEKGEQSLVDKHLLLVSARGRLSLFVVESIGISMWTLSPATSGSTETWNRRLVIGAAEMLRQTGFVVYDNLRRTPFNLEGFGERSGSMILSLGCGQLFRLDHGITEEATVVTRLISPGSVQVSGVFLHETDRITLLKAMKSF</sequence>
<protein>
    <recommendedName>
        <fullName evidence="2">DUF7595 domain-containing protein</fullName>
    </recommendedName>
</protein>
<dbReference type="PANTHER" id="PTHR35828:SF41">
    <property type="entry name" value="F-BOX DOMAIN-CONTAINING PROTEIN"/>
    <property type="match status" value="1"/>
</dbReference>
<accession>R7WF22</accession>
<organism evidence="3">
    <name type="scientific">Aegilops tauschii</name>
    <name type="common">Tausch's goatgrass</name>
    <name type="synonym">Aegilops squarrosa</name>
    <dbReference type="NCBI Taxonomy" id="37682"/>
    <lineage>
        <taxon>Eukaryota</taxon>
        <taxon>Viridiplantae</taxon>
        <taxon>Streptophyta</taxon>
        <taxon>Embryophyta</taxon>
        <taxon>Tracheophyta</taxon>
        <taxon>Spermatophyta</taxon>
        <taxon>Magnoliopsida</taxon>
        <taxon>Liliopsida</taxon>
        <taxon>Poales</taxon>
        <taxon>Poaceae</taxon>
        <taxon>BOP clade</taxon>
        <taxon>Pooideae</taxon>
        <taxon>Triticodae</taxon>
        <taxon>Triticeae</taxon>
        <taxon>Triticinae</taxon>
        <taxon>Aegilops</taxon>
    </lineage>
</organism>
<dbReference type="Pfam" id="PF24523">
    <property type="entry name" value="DUF7595"/>
    <property type="match status" value="1"/>
</dbReference>
<name>R7WF22_AEGTA</name>
<evidence type="ECO:0000313" key="3">
    <source>
        <dbReference type="EnsemblPlants" id="EMT18519"/>
    </source>
</evidence>
<feature type="region of interest" description="Disordered" evidence="1">
    <location>
        <begin position="29"/>
        <end position="60"/>
    </location>
</feature>